<reference evidence="1" key="1">
    <citation type="journal article" date="2009" name="Mol. Microbiol.">
        <title>Evidence that a secondary metabolic biosynthetic gene cluster has grown by gene relocation during evolution of the filamentous fungus Fusarium.</title>
        <authorList>
            <person name="Proctor R.H."/>
            <person name="McCormick S.P."/>
            <person name="Alexander N.J."/>
            <person name="Desjardins A.E."/>
        </authorList>
    </citation>
    <scope>NUCLEOTIDE SEQUENCE</scope>
    <source>
        <strain evidence="1">NRRL 13381</strain>
    </source>
</reference>
<organism evidence="1">
    <name type="scientific">Fusarium camptoceras</name>
    <dbReference type="NCBI Taxonomy" id="57143"/>
    <lineage>
        <taxon>Eukaryota</taxon>
        <taxon>Fungi</taxon>
        <taxon>Dikarya</taxon>
        <taxon>Ascomycota</taxon>
        <taxon>Pezizomycotina</taxon>
        <taxon>Sordariomycetes</taxon>
        <taxon>Hypocreomycetidae</taxon>
        <taxon>Hypocreales</taxon>
        <taxon>Nectriaceae</taxon>
        <taxon>Fusarium</taxon>
    </lineage>
</organism>
<accession>D2JM13</accession>
<dbReference type="InterPro" id="IPR013265">
    <property type="entry name" value="TRI9_FUSspp"/>
</dbReference>
<evidence type="ECO:0000313" key="1">
    <source>
        <dbReference type="EMBL" id="ACZ63300.1"/>
    </source>
</evidence>
<protein>
    <submittedName>
        <fullName evidence="1">Uncharacterized protein TRI9</fullName>
    </submittedName>
</protein>
<sequence length="43" mass="4442">MLAAAKLIDGLDTDPEVSWLELCAYSGVSAALCATVWIAAKAC</sequence>
<proteinExistence type="predicted"/>
<dbReference type="EMBL" id="GQ915525">
    <property type="protein sequence ID" value="ACZ63300.1"/>
    <property type="molecule type" value="Genomic_DNA"/>
</dbReference>
<name>D2JM13_9HYPO</name>
<dbReference type="AlphaFoldDB" id="D2JM13"/>
<dbReference type="Pfam" id="PF08195">
    <property type="entry name" value="TRI9"/>
    <property type="match status" value="1"/>
</dbReference>
<gene>
    <name evidence="1" type="primary">TRI9</name>
</gene>